<accession>A0AB34LK50</accession>
<sequence>MLIIYPSTSLDNLGFTKTTSLNDRLDLAFFERYKGEFVEGRACFVKDSLSY</sequence>
<organism evidence="1 2">
    <name type="scientific">Parabacteroides distasonis str. 3776 D15 i</name>
    <dbReference type="NCBI Taxonomy" id="1339342"/>
    <lineage>
        <taxon>Bacteria</taxon>
        <taxon>Pseudomonadati</taxon>
        <taxon>Bacteroidota</taxon>
        <taxon>Bacteroidia</taxon>
        <taxon>Bacteroidales</taxon>
        <taxon>Tannerellaceae</taxon>
        <taxon>Parabacteroides</taxon>
    </lineage>
</organism>
<protein>
    <submittedName>
        <fullName evidence="1">Uncharacterized protein</fullName>
    </submittedName>
</protein>
<evidence type="ECO:0000313" key="2">
    <source>
        <dbReference type="Proteomes" id="UP000027850"/>
    </source>
</evidence>
<gene>
    <name evidence="1" type="ORF">M091_3320</name>
</gene>
<reference evidence="1 2" key="1">
    <citation type="submission" date="2014-04" db="EMBL/GenBank/DDBJ databases">
        <authorList>
            <person name="Sears C."/>
            <person name="Carroll K."/>
            <person name="Sack B.R."/>
            <person name="Qadri F."/>
            <person name="Myers L.L."/>
            <person name="Chung G.-T."/>
            <person name="Escheverria P."/>
            <person name="Fraser C.M."/>
            <person name="Sadzewicz L."/>
            <person name="Shefchek K.A."/>
            <person name="Tallon L."/>
            <person name="Das S.P."/>
            <person name="Daugherty S."/>
            <person name="Mongodin E.F."/>
        </authorList>
    </citation>
    <scope>NUCLEOTIDE SEQUENCE [LARGE SCALE GENOMIC DNA]</scope>
    <source>
        <strain evidence="1 2">3776 D15 i</strain>
    </source>
</reference>
<name>A0AB34LK50_PARDI</name>
<comment type="caution">
    <text evidence="1">The sequence shown here is derived from an EMBL/GenBank/DDBJ whole genome shotgun (WGS) entry which is preliminary data.</text>
</comment>
<proteinExistence type="predicted"/>
<dbReference type="Proteomes" id="UP000027850">
    <property type="component" value="Unassembled WGS sequence"/>
</dbReference>
<evidence type="ECO:0000313" key="1">
    <source>
        <dbReference type="EMBL" id="KDS42129.1"/>
    </source>
</evidence>
<dbReference type="AlphaFoldDB" id="A0AB34LK50"/>
<dbReference type="EMBL" id="JNHK01000004">
    <property type="protein sequence ID" value="KDS42129.1"/>
    <property type="molecule type" value="Genomic_DNA"/>
</dbReference>